<accession>A0AC35GNH6</accession>
<organism evidence="1 2">
    <name type="scientific">Panagrolaimus sp. PS1159</name>
    <dbReference type="NCBI Taxonomy" id="55785"/>
    <lineage>
        <taxon>Eukaryota</taxon>
        <taxon>Metazoa</taxon>
        <taxon>Ecdysozoa</taxon>
        <taxon>Nematoda</taxon>
        <taxon>Chromadorea</taxon>
        <taxon>Rhabditida</taxon>
        <taxon>Tylenchina</taxon>
        <taxon>Panagrolaimomorpha</taxon>
        <taxon>Panagrolaimoidea</taxon>
        <taxon>Panagrolaimidae</taxon>
        <taxon>Panagrolaimus</taxon>
    </lineage>
</organism>
<protein>
    <submittedName>
        <fullName evidence="2">Nuclear receptor</fullName>
    </submittedName>
</protein>
<proteinExistence type="predicted"/>
<sequence>MICSQNISDQFEFIQNRSEYQMEESEERSSSAQSKRSLANKTPEPCLVCGVPTSTLHLQVNACYACAAFYRRSINTHSAYRCQKNNTQCDLTIKTIGKPLCRLCRYNKCVEVGMTINKSRGNDEFENVTTEFSSVDLEEIYEKIKNIFEKSTSTSQSAEISYTQQFTDILTKLLETSKPKTSLTLLTDNDLRLNFVMNQFVKCAKMLSKYSPFAALTLEEKFQLHSHFWEAFNLSERCYQALQHFGNDTNDTRIPVDGSQYIDFSDLSQLLDESDSKYVFLAPFLKKAASFLCTFKKTNITTFEFAYMSQIALWSCYGLSTLSESTQNLAEKIVKQISDDLHDYYVNDLRLSSYAARQAQLFRLISFGDLIVRDKREMLIAKEIFDFGPNSFSFCQFETNYFDFLKKCRI</sequence>
<name>A0AC35GNH6_9BILA</name>
<reference evidence="2" key="1">
    <citation type="submission" date="2022-11" db="UniProtKB">
        <authorList>
            <consortium name="WormBaseParasite"/>
        </authorList>
    </citation>
    <scope>IDENTIFICATION</scope>
</reference>
<evidence type="ECO:0000313" key="1">
    <source>
        <dbReference type="Proteomes" id="UP000887580"/>
    </source>
</evidence>
<evidence type="ECO:0000313" key="2">
    <source>
        <dbReference type="WBParaSite" id="PS1159_v2.g7201.t1"/>
    </source>
</evidence>
<dbReference type="Proteomes" id="UP000887580">
    <property type="component" value="Unplaced"/>
</dbReference>
<dbReference type="WBParaSite" id="PS1159_v2.g7201.t1">
    <property type="protein sequence ID" value="PS1159_v2.g7201.t1"/>
    <property type="gene ID" value="PS1159_v2.g7201"/>
</dbReference>